<keyword evidence="1" id="KW-1133">Transmembrane helix</keyword>
<gene>
    <name evidence="2" type="ORF">H8S01_12095</name>
</gene>
<comment type="caution">
    <text evidence="2">The sequence shown here is derived from an EMBL/GenBank/DDBJ whole genome shotgun (WGS) entry which is preliminary data.</text>
</comment>
<protein>
    <submittedName>
        <fullName evidence="2">Uncharacterized protein</fullName>
    </submittedName>
</protein>
<dbReference type="InterPro" id="IPR011044">
    <property type="entry name" value="Quino_amine_DH_bsu"/>
</dbReference>
<dbReference type="Proteomes" id="UP000628463">
    <property type="component" value="Unassembled WGS sequence"/>
</dbReference>
<accession>A0ABR7G2N5</accession>
<reference evidence="2 3" key="1">
    <citation type="submission" date="2020-08" db="EMBL/GenBank/DDBJ databases">
        <title>Genome public.</title>
        <authorList>
            <person name="Liu C."/>
            <person name="Sun Q."/>
        </authorList>
    </citation>
    <scope>NUCLEOTIDE SEQUENCE [LARGE SCALE GENOMIC DNA]</scope>
    <source>
        <strain evidence="2 3">NSJ-43</strain>
    </source>
</reference>
<dbReference type="Pfam" id="PF18975">
    <property type="entry name" value="DUF5711"/>
    <property type="match status" value="1"/>
</dbReference>
<dbReference type="SUPFAM" id="SSF50969">
    <property type="entry name" value="YVTN repeat-like/Quinoprotein amine dehydrogenase"/>
    <property type="match status" value="1"/>
</dbReference>
<evidence type="ECO:0000313" key="2">
    <source>
        <dbReference type="EMBL" id="MBC5681694.1"/>
    </source>
</evidence>
<keyword evidence="3" id="KW-1185">Reference proteome</keyword>
<dbReference type="RefSeq" id="WP_186837336.1">
    <property type="nucleotide sequence ID" value="NZ_JACOPD010000010.1"/>
</dbReference>
<keyword evidence="1" id="KW-0812">Transmembrane</keyword>
<proteinExistence type="predicted"/>
<keyword evidence="1" id="KW-0472">Membrane</keyword>
<feature type="transmembrane region" description="Helical" evidence="1">
    <location>
        <begin position="52"/>
        <end position="74"/>
    </location>
</feature>
<evidence type="ECO:0000313" key="3">
    <source>
        <dbReference type="Proteomes" id="UP000628463"/>
    </source>
</evidence>
<dbReference type="EMBL" id="JACOPD010000010">
    <property type="protein sequence ID" value="MBC5681694.1"/>
    <property type="molecule type" value="Genomic_DNA"/>
</dbReference>
<evidence type="ECO:0000256" key="1">
    <source>
        <dbReference type="SAM" id="Phobius"/>
    </source>
</evidence>
<sequence>MADIISGNSRFGDGNNSKNKKVIHLVPEEQKQEENLDENEIKHKVINRRKRIIIISVIIVAAIIAAVFAISAFIDGITYKDYSVMKSVNRDDTDTTMYMGYADGYVRYSNDGIAYYNKKGTAIWNQTYTMQKPQVKICGSIIAVGDINGSKIYIFDKNGNIGTVDTSLAISQIEVAKQGVVAAVLEDNDANYINLYKTDGTKIYTVKTSLAGDGYPLDISISPDAAKLVASYLYVSGETMKTNVVFYNFSEVGQNETERVVGGFNHYDSTIVADVNFIDENTVAAVGEDVVSIYSIKEYPKLVKEINIDNEIDRVLFGDKYIGLVLKNSESGDIYKLCVYNSDLNRVCEYPFSTQYDKMSFDGNSVVMSNSSVISLINLKGKKLADITMTLPIQNVIVLGHRGNYICVNSKYVQNIRLK</sequence>
<organism evidence="2 3">
    <name type="scientific">Lachnospira hominis</name>
    <name type="common">ex Liu et al. 2021</name>
    <dbReference type="NCBI Taxonomy" id="2763051"/>
    <lineage>
        <taxon>Bacteria</taxon>
        <taxon>Bacillati</taxon>
        <taxon>Bacillota</taxon>
        <taxon>Clostridia</taxon>
        <taxon>Lachnospirales</taxon>
        <taxon>Lachnospiraceae</taxon>
        <taxon>Lachnospira</taxon>
    </lineage>
</organism>
<name>A0ABR7G2N5_9FIRM</name>
<dbReference type="InterPro" id="IPR043765">
    <property type="entry name" value="DUF5711"/>
</dbReference>